<feature type="domain" description="Alginate lyase" evidence="3">
    <location>
        <begin position="56"/>
        <end position="327"/>
    </location>
</feature>
<evidence type="ECO:0000256" key="1">
    <source>
        <dbReference type="ARBA" id="ARBA00022729"/>
    </source>
</evidence>
<evidence type="ECO:0000313" key="4">
    <source>
        <dbReference type="EMBL" id="PRP66693.1"/>
    </source>
</evidence>
<keyword evidence="2 4" id="KW-0456">Lyase</keyword>
<dbReference type="Gene3D" id="1.50.10.100">
    <property type="entry name" value="Chondroitin AC/alginate lyase"/>
    <property type="match status" value="1"/>
</dbReference>
<dbReference type="Pfam" id="PF05426">
    <property type="entry name" value="Alginate_lyase"/>
    <property type="match status" value="1"/>
</dbReference>
<protein>
    <submittedName>
        <fullName evidence="4">Alginate lyase</fullName>
    </submittedName>
</protein>
<dbReference type="SUPFAM" id="SSF48230">
    <property type="entry name" value="Chondroitin AC/alginate lyase"/>
    <property type="match status" value="1"/>
</dbReference>
<dbReference type="EMBL" id="MQUC01000003">
    <property type="protein sequence ID" value="PRP66693.1"/>
    <property type="molecule type" value="Genomic_DNA"/>
</dbReference>
<comment type="caution">
    <text evidence="4">The sequence shown here is derived from an EMBL/GenBank/DDBJ whole genome shotgun (WGS) entry which is preliminary data.</text>
</comment>
<dbReference type="InterPro" id="IPR008929">
    <property type="entry name" value="Chondroitin_lyas"/>
</dbReference>
<accession>A0A2S9WT84</accession>
<dbReference type="AlphaFoldDB" id="A0A2S9WT84"/>
<evidence type="ECO:0000259" key="3">
    <source>
        <dbReference type="Pfam" id="PF05426"/>
    </source>
</evidence>
<dbReference type="Proteomes" id="UP000239532">
    <property type="component" value="Unassembled WGS sequence"/>
</dbReference>
<name>A0A2S9WT84_9FLAO</name>
<dbReference type="GO" id="GO:0042597">
    <property type="term" value="C:periplasmic space"/>
    <property type="evidence" value="ECO:0007669"/>
    <property type="project" value="InterPro"/>
</dbReference>
<dbReference type="PROSITE" id="PS51257">
    <property type="entry name" value="PROKAR_LIPOPROTEIN"/>
    <property type="match status" value="1"/>
</dbReference>
<evidence type="ECO:0000256" key="2">
    <source>
        <dbReference type="ARBA" id="ARBA00023239"/>
    </source>
</evidence>
<sequence length="390" mass="44869">MIKRFLFFLVSVLSISCLQKKNNFLDQVVAIERDRVLTKVDTLIDLEPITISQDTAVRSAGTVHDFYSEGDYWWPDPQNPEGPYIRRDGLTNPDNFTAHRESMLRFSQIVGALGSAYQITGDIAFAKAIQPHLHAWFVHPQTRMNPSLNYGQAIKGKTTGRGIGIIDTVHLVEVALSIERIQNSGVLTQSELSTIKNWFAHYVEWLTTSTFGQEERDNGNNHSVTWALQVTAFARVAGDQDQLQKMRNFYKQTLLPQQMAADGSFPEETSRTKPYGYSIFNLDAMTALAQLLSTKDQNLFDHQTDQGLSLSNGMEFLYPFLKDKSSWPYDPDVMYWENWPVAQPSLLFSSYHYQEEKYMDLWKTLDRDFSMVEVVRNMPVKHYTLWFDDL</sequence>
<keyword evidence="1" id="KW-0732">Signal</keyword>
<reference evidence="4 5" key="1">
    <citation type="submission" date="2016-11" db="EMBL/GenBank/DDBJ databases">
        <title>Trade-off between light-utilization and light-protection in marine flavobacteria.</title>
        <authorList>
            <person name="Kumagai Y."/>
        </authorList>
    </citation>
    <scope>NUCLEOTIDE SEQUENCE [LARGE SCALE GENOMIC DNA]</scope>
    <source>
        <strain evidence="4 5">JCM 17109</strain>
    </source>
</reference>
<dbReference type="InterPro" id="IPR008397">
    <property type="entry name" value="Alginate_lyase_dom"/>
</dbReference>
<keyword evidence="5" id="KW-1185">Reference proteome</keyword>
<proteinExistence type="predicted"/>
<gene>
    <name evidence="4" type="ORF">BST86_06050</name>
</gene>
<evidence type="ECO:0000313" key="5">
    <source>
        <dbReference type="Proteomes" id="UP000239532"/>
    </source>
</evidence>
<dbReference type="GO" id="GO:0016829">
    <property type="term" value="F:lyase activity"/>
    <property type="evidence" value="ECO:0007669"/>
    <property type="project" value="UniProtKB-KW"/>
</dbReference>
<dbReference type="RefSeq" id="WP_197709223.1">
    <property type="nucleotide sequence ID" value="NZ_MQUC01000003.1"/>
</dbReference>
<organism evidence="4 5">
    <name type="scientific">Nonlabens agnitus</name>
    <dbReference type="NCBI Taxonomy" id="870484"/>
    <lineage>
        <taxon>Bacteria</taxon>
        <taxon>Pseudomonadati</taxon>
        <taxon>Bacteroidota</taxon>
        <taxon>Flavobacteriia</taxon>
        <taxon>Flavobacteriales</taxon>
        <taxon>Flavobacteriaceae</taxon>
        <taxon>Nonlabens</taxon>
    </lineage>
</organism>